<comment type="subcellular location">
    <subcellularLocation>
        <location evidence="1">Cell envelope</location>
    </subcellularLocation>
</comment>
<feature type="compositionally biased region" description="Gly residues" evidence="3">
    <location>
        <begin position="482"/>
        <end position="509"/>
    </location>
</feature>
<dbReference type="Proteomes" id="UP000297597">
    <property type="component" value="Unassembled WGS sequence"/>
</dbReference>
<organism evidence="6 7">
    <name type="scientific">Pelotomaculum propionicicum</name>
    <dbReference type="NCBI Taxonomy" id="258475"/>
    <lineage>
        <taxon>Bacteria</taxon>
        <taxon>Bacillati</taxon>
        <taxon>Bacillota</taxon>
        <taxon>Clostridia</taxon>
        <taxon>Eubacteriales</taxon>
        <taxon>Desulfotomaculaceae</taxon>
        <taxon>Pelotomaculum</taxon>
    </lineage>
</organism>
<evidence type="ECO:0000256" key="4">
    <source>
        <dbReference type="SAM" id="Phobius"/>
    </source>
</evidence>
<keyword evidence="7" id="KW-1185">Reference proteome</keyword>
<sequence>MKAVYGIKKCLLYLLVMIIFITTIPFLYGCSKKGQQQKKIVSNGGQEIKIAVSLADMERDGNRIIKKIMSDRQSGQGQNSQQNGTQSQQGGQQGGQGQSGQQAGLDVVPVQGGGQGTQGQQGGQGQQSGLQGQQRVNISWLDAKNDPAQQEKDLDQLINQNVKAVVLQVVDPAAGPRLVRKLAQANIRVIALETLPVNSPVDGYIASDHARTGELMARYILSAAQGRPSPLKTVILQGDKNDRVSRDITSSVLEYLRDQPQVQVVQVKEHTQGNPQQATATLEQALASANNQIDAVLATDSRMAAAAASLLKSRGLDQRVITVGVGADQQATRALAAGEHDAEIDVMPDLIAQYAFDAAVGMATTGHWQYDTQVKNEDFDVPAKVTPVRLITKSEAYLLEQRWNKMGGQQAQQGQQGQQGQQAQQSGQGQQSGSQGSGSGSGQEAQGSSGRKTTLRVTTRDGKTVEMQINGEIKKIETIDGAGAGKAGGGQSEGSGSGGGQSGGGGGQS</sequence>
<reference evidence="6 7" key="1">
    <citation type="journal article" date="2018" name="Environ. Microbiol.">
        <title>Novel energy conservation strategies and behaviour of Pelotomaculum schinkii driving syntrophic propionate catabolism.</title>
        <authorList>
            <person name="Hidalgo-Ahumada C.A.P."/>
            <person name="Nobu M.K."/>
            <person name="Narihiro T."/>
            <person name="Tamaki H."/>
            <person name="Liu W.T."/>
            <person name="Kamagata Y."/>
            <person name="Stams A.J.M."/>
            <person name="Imachi H."/>
            <person name="Sousa D.Z."/>
        </authorList>
    </citation>
    <scope>NUCLEOTIDE SEQUENCE [LARGE SCALE GENOMIC DNA]</scope>
    <source>
        <strain evidence="6 7">MGP</strain>
    </source>
</reference>
<evidence type="ECO:0000259" key="5">
    <source>
        <dbReference type="Pfam" id="PF13407"/>
    </source>
</evidence>
<evidence type="ECO:0000313" key="7">
    <source>
        <dbReference type="Proteomes" id="UP000297597"/>
    </source>
</evidence>
<dbReference type="PANTHER" id="PTHR30036:SF1">
    <property type="entry name" value="D-XYLOSE-BINDING PERIPLASMIC PROTEIN"/>
    <property type="match status" value="1"/>
</dbReference>
<gene>
    <name evidence="6" type="primary">xylF</name>
    <name evidence="6" type="ORF">Pmgp_02622</name>
</gene>
<comment type="caution">
    <text evidence="6">The sequence shown here is derived from an EMBL/GenBank/DDBJ whole genome shotgun (WGS) entry which is preliminary data.</text>
</comment>
<feature type="transmembrane region" description="Helical" evidence="4">
    <location>
        <begin position="12"/>
        <end position="29"/>
    </location>
</feature>
<dbReference type="InterPro" id="IPR028082">
    <property type="entry name" value="Peripla_BP_I"/>
</dbReference>
<feature type="compositionally biased region" description="Low complexity" evidence="3">
    <location>
        <begin position="73"/>
        <end position="90"/>
    </location>
</feature>
<dbReference type="PROSITE" id="PS51257">
    <property type="entry name" value="PROKAR_LIPOPROTEIN"/>
    <property type="match status" value="1"/>
</dbReference>
<keyword evidence="4" id="KW-0812">Transmembrane</keyword>
<keyword evidence="2" id="KW-0732">Signal</keyword>
<feature type="region of interest" description="Disordered" evidence="3">
    <location>
        <begin position="408"/>
        <end position="509"/>
    </location>
</feature>
<dbReference type="PANTHER" id="PTHR30036">
    <property type="entry name" value="D-XYLOSE-BINDING PERIPLASMIC PROTEIN"/>
    <property type="match status" value="1"/>
</dbReference>
<protein>
    <submittedName>
        <fullName evidence="6">D-xylose-binding periplasmic protein</fullName>
    </submittedName>
</protein>
<proteinExistence type="predicted"/>
<feature type="compositionally biased region" description="Gly residues" evidence="3">
    <location>
        <begin position="111"/>
        <end position="126"/>
    </location>
</feature>
<dbReference type="Gene3D" id="3.40.50.2300">
    <property type="match status" value="2"/>
</dbReference>
<evidence type="ECO:0000256" key="3">
    <source>
        <dbReference type="SAM" id="MobiDB-lite"/>
    </source>
</evidence>
<dbReference type="EMBL" id="QFFZ01000032">
    <property type="protein sequence ID" value="TEB10118.1"/>
    <property type="molecule type" value="Genomic_DNA"/>
</dbReference>
<name>A0A4Y7RM96_9FIRM</name>
<dbReference type="InterPro" id="IPR050555">
    <property type="entry name" value="Bact_Solute-Bind_Prot2"/>
</dbReference>
<evidence type="ECO:0000256" key="2">
    <source>
        <dbReference type="ARBA" id="ARBA00022729"/>
    </source>
</evidence>
<feature type="domain" description="Periplasmic binding protein" evidence="5">
    <location>
        <begin position="139"/>
        <end position="363"/>
    </location>
</feature>
<keyword evidence="4" id="KW-1133">Transmembrane helix</keyword>
<accession>A0A4Y7RM96</accession>
<dbReference type="SUPFAM" id="SSF53822">
    <property type="entry name" value="Periplasmic binding protein-like I"/>
    <property type="match status" value="1"/>
</dbReference>
<evidence type="ECO:0000256" key="1">
    <source>
        <dbReference type="ARBA" id="ARBA00004196"/>
    </source>
</evidence>
<feature type="region of interest" description="Disordered" evidence="3">
    <location>
        <begin position="71"/>
        <end position="132"/>
    </location>
</feature>
<keyword evidence="4" id="KW-0472">Membrane</keyword>
<dbReference type="GO" id="GO:0030246">
    <property type="term" value="F:carbohydrate binding"/>
    <property type="evidence" value="ECO:0007669"/>
    <property type="project" value="TreeGrafter"/>
</dbReference>
<dbReference type="AlphaFoldDB" id="A0A4Y7RM96"/>
<dbReference type="Pfam" id="PF13407">
    <property type="entry name" value="Peripla_BP_4"/>
    <property type="match status" value="1"/>
</dbReference>
<dbReference type="GO" id="GO:0030288">
    <property type="term" value="C:outer membrane-bounded periplasmic space"/>
    <property type="evidence" value="ECO:0007669"/>
    <property type="project" value="TreeGrafter"/>
</dbReference>
<dbReference type="InterPro" id="IPR025997">
    <property type="entry name" value="SBP_2_dom"/>
</dbReference>
<feature type="compositionally biased region" description="Low complexity" evidence="3">
    <location>
        <begin position="408"/>
        <end position="434"/>
    </location>
</feature>
<evidence type="ECO:0000313" key="6">
    <source>
        <dbReference type="EMBL" id="TEB10118.1"/>
    </source>
</evidence>